<feature type="region of interest" description="Disordered" evidence="1">
    <location>
        <begin position="45"/>
        <end position="162"/>
    </location>
</feature>
<gene>
    <name evidence="2" type="ORF">g.4504</name>
</gene>
<evidence type="ECO:0000256" key="1">
    <source>
        <dbReference type="SAM" id="MobiDB-lite"/>
    </source>
</evidence>
<feature type="non-terminal residue" evidence="2">
    <location>
        <position position="162"/>
    </location>
</feature>
<accession>A0A1B6HQQ0</accession>
<dbReference type="EMBL" id="GECU01030698">
    <property type="protein sequence ID" value="JAS77008.1"/>
    <property type="molecule type" value="Transcribed_RNA"/>
</dbReference>
<feature type="non-terminal residue" evidence="2">
    <location>
        <position position="1"/>
    </location>
</feature>
<organism evidence="2">
    <name type="scientific">Homalodisca liturata</name>
    <dbReference type="NCBI Taxonomy" id="320908"/>
    <lineage>
        <taxon>Eukaryota</taxon>
        <taxon>Metazoa</taxon>
        <taxon>Ecdysozoa</taxon>
        <taxon>Arthropoda</taxon>
        <taxon>Hexapoda</taxon>
        <taxon>Insecta</taxon>
        <taxon>Pterygota</taxon>
        <taxon>Neoptera</taxon>
        <taxon>Paraneoptera</taxon>
        <taxon>Hemiptera</taxon>
        <taxon>Auchenorrhyncha</taxon>
        <taxon>Membracoidea</taxon>
        <taxon>Cicadellidae</taxon>
        <taxon>Cicadellinae</taxon>
        <taxon>Proconiini</taxon>
        <taxon>Homalodisca</taxon>
    </lineage>
</organism>
<protein>
    <submittedName>
        <fullName evidence="2">Uncharacterized protein</fullName>
    </submittedName>
</protein>
<reference evidence="2" key="1">
    <citation type="submission" date="2015-11" db="EMBL/GenBank/DDBJ databases">
        <title>De novo transcriptome assembly of four potential Pierce s Disease insect vectors from Arizona vineyards.</title>
        <authorList>
            <person name="Tassone E.E."/>
        </authorList>
    </citation>
    <scope>NUCLEOTIDE SEQUENCE</scope>
</reference>
<name>A0A1B6HQQ0_9HEMI</name>
<proteinExistence type="predicted"/>
<sequence>PVLPHHRSAKSNREYPLDGSKLMRSAISLSPPVARKILQIPRANLDLLDPGGSDVFDGTTEQDSGDDSPTCRRRNKTVDGTSKGSHKCCEKISMPPELIVTPAQVYEQQSFSDAGEKSSSKDTSKVDAKGKHEDSPSLPRKGDNSWSPERARVHQPQKTPLA</sequence>
<dbReference type="AlphaFoldDB" id="A0A1B6HQQ0"/>
<evidence type="ECO:0000313" key="2">
    <source>
        <dbReference type="EMBL" id="JAS77008.1"/>
    </source>
</evidence>
<feature type="compositionally biased region" description="Basic and acidic residues" evidence="1">
    <location>
        <begin position="114"/>
        <end position="143"/>
    </location>
</feature>